<evidence type="ECO:0000259" key="4">
    <source>
        <dbReference type="Pfam" id="PF01168"/>
    </source>
</evidence>
<dbReference type="InterPro" id="IPR011078">
    <property type="entry name" value="PyrdxlP_homeostasis"/>
</dbReference>
<dbReference type="CDD" id="cd06824">
    <property type="entry name" value="PLPDE_III_Yggs_like"/>
    <property type="match status" value="1"/>
</dbReference>
<evidence type="ECO:0000256" key="3">
    <source>
        <dbReference type="RuleBase" id="RU004514"/>
    </source>
</evidence>
<reference evidence="5 6" key="1">
    <citation type="journal article" date="2015" name="Genome Biol. Evol.">
        <title>Distinctive Genome Reduction Rates Revealed by Genomic Analyses of Two Coxiella-Like Endosymbionts in Ticks.</title>
        <authorList>
            <person name="Gottlieb Y."/>
            <person name="Lalzar I."/>
            <person name="Klasson L."/>
        </authorList>
    </citation>
    <scope>NUCLEOTIDE SEQUENCE [LARGE SCALE GENOMIC DNA]</scope>
    <source>
        <strain evidence="5 6">CRt</strain>
    </source>
</reference>
<evidence type="ECO:0000256" key="2">
    <source>
        <dbReference type="HAMAP-Rule" id="MF_02087"/>
    </source>
</evidence>
<feature type="domain" description="Alanine racemase N-terminal" evidence="4">
    <location>
        <begin position="9"/>
        <end position="225"/>
    </location>
</feature>
<dbReference type="HAMAP" id="MF_02087">
    <property type="entry name" value="PLP_homeostasis"/>
    <property type="match status" value="1"/>
</dbReference>
<dbReference type="RefSeq" id="WP_048875731.1">
    <property type="nucleotide sequence ID" value="NZ_CP011126.1"/>
</dbReference>
<evidence type="ECO:0000313" key="5">
    <source>
        <dbReference type="EMBL" id="AKQ34037.1"/>
    </source>
</evidence>
<dbReference type="PANTHER" id="PTHR10146">
    <property type="entry name" value="PROLINE SYNTHETASE CO-TRANSCRIBED BACTERIAL HOMOLOG PROTEIN"/>
    <property type="match status" value="1"/>
</dbReference>
<dbReference type="PANTHER" id="PTHR10146:SF14">
    <property type="entry name" value="PYRIDOXAL PHOSPHATE HOMEOSTASIS PROTEIN"/>
    <property type="match status" value="1"/>
</dbReference>
<dbReference type="Pfam" id="PF01168">
    <property type="entry name" value="Ala_racemase_N"/>
    <property type="match status" value="1"/>
</dbReference>
<dbReference type="Proteomes" id="UP000063965">
    <property type="component" value="Chromosome"/>
</dbReference>
<dbReference type="NCBIfam" id="TIGR00044">
    <property type="entry name" value="YggS family pyridoxal phosphate-dependent enzyme"/>
    <property type="match status" value="1"/>
</dbReference>
<dbReference type="Gene3D" id="3.20.20.10">
    <property type="entry name" value="Alanine racemase"/>
    <property type="match status" value="1"/>
</dbReference>
<proteinExistence type="inferred from homology"/>
<dbReference type="InterPro" id="IPR029066">
    <property type="entry name" value="PLP-binding_barrel"/>
</dbReference>
<gene>
    <name evidence="5" type="ORF">CleRT_15900</name>
</gene>
<comment type="similarity">
    <text evidence="2 3">Belongs to the pyridoxal phosphate-binding protein YggS/PROSC family.</text>
</comment>
<dbReference type="EMBL" id="CP011126">
    <property type="protein sequence ID" value="AKQ34037.1"/>
    <property type="molecule type" value="Genomic_DNA"/>
</dbReference>
<sequence length="226" mass="25635">MSIAKNIRNIEQKIREAEKKYGREHHSIILLAVSKSQNIDKLKAAIAGGQTLFGENYVKEAITKIAALQNLHLEWHFIGAIQVNKTRLIATHFEWVHSISRLKIAEQLNQYRTSEQSPLNICIQINISEEKNKSGISLVDLPKFVAEINQFKRLRLRGLMTIPAFKKDFKAQKHDFEKIKNAQQQLIEEGFLLDTLSMGMTHDFQAAIAAGSTMVRIGTGIFGPRD</sequence>
<keyword evidence="1 2" id="KW-0663">Pyridoxal phosphate</keyword>
<dbReference type="PIRSF" id="PIRSF004848">
    <property type="entry name" value="YBL036c_PLPDEIII"/>
    <property type="match status" value="1"/>
</dbReference>
<evidence type="ECO:0000313" key="6">
    <source>
        <dbReference type="Proteomes" id="UP000063965"/>
    </source>
</evidence>
<dbReference type="PROSITE" id="PS01211">
    <property type="entry name" value="UPF0001"/>
    <property type="match status" value="1"/>
</dbReference>
<organism evidence="5 6">
    <name type="scientific">Candidatus Coxiella mudrowiae</name>
    <dbReference type="NCBI Taxonomy" id="2054173"/>
    <lineage>
        <taxon>Bacteria</taxon>
        <taxon>Pseudomonadati</taxon>
        <taxon>Pseudomonadota</taxon>
        <taxon>Gammaproteobacteria</taxon>
        <taxon>Legionellales</taxon>
        <taxon>Coxiellaceae</taxon>
        <taxon>Coxiella</taxon>
    </lineage>
</organism>
<comment type="function">
    <text evidence="2">Pyridoxal 5'-phosphate (PLP)-binding protein, which is involved in PLP homeostasis.</text>
</comment>
<protein>
    <recommendedName>
        <fullName evidence="2">Pyridoxal phosphate homeostasis protein</fullName>
        <shortName evidence="2">PLP homeostasis protein</shortName>
    </recommendedName>
</protein>
<dbReference type="SUPFAM" id="SSF51419">
    <property type="entry name" value="PLP-binding barrel"/>
    <property type="match status" value="1"/>
</dbReference>
<accession>A0ABN4HQT4</accession>
<keyword evidence="6" id="KW-1185">Reference proteome</keyword>
<feature type="modified residue" description="N6-(pyridoxal phosphate)lysine" evidence="2">
    <location>
        <position position="35"/>
    </location>
</feature>
<name>A0ABN4HQT4_9COXI</name>
<dbReference type="InterPro" id="IPR001608">
    <property type="entry name" value="Ala_racemase_N"/>
</dbReference>
<evidence type="ECO:0000256" key="1">
    <source>
        <dbReference type="ARBA" id="ARBA00022898"/>
    </source>
</evidence>